<dbReference type="InterPro" id="IPR001647">
    <property type="entry name" value="HTH_TetR"/>
</dbReference>
<evidence type="ECO:0000313" key="7">
    <source>
        <dbReference type="Proteomes" id="UP000291933"/>
    </source>
</evidence>
<dbReference type="SUPFAM" id="SSF46689">
    <property type="entry name" value="Homeodomain-like"/>
    <property type="match status" value="1"/>
</dbReference>
<name>A0A4Q9KLU2_PROTD</name>
<dbReference type="GO" id="GO:0003700">
    <property type="term" value="F:DNA-binding transcription factor activity"/>
    <property type="evidence" value="ECO:0007669"/>
    <property type="project" value="TreeGrafter"/>
</dbReference>
<dbReference type="InterPro" id="IPR025996">
    <property type="entry name" value="MT1864/Rv1816-like_C"/>
</dbReference>
<evidence type="ECO:0000313" key="6">
    <source>
        <dbReference type="EMBL" id="TBT94920.1"/>
    </source>
</evidence>
<dbReference type="SUPFAM" id="SSF48498">
    <property type="entry name" value="Tetracyclin repressor-like, C-terminal domain"/>
    <property type="match status" value="1"/>
</dbReference>
<dbReference type="Gene3D" id="1.10.357.10">
    <property type="entry name" value="Tetracycline Repressor, domain 2"/>
    <property type="match status" value="1"/>
</dbReference>
<dbReference type="RefSeq" id="WP_131172009.1">
    <property type="nucleotide sequence ID" value="NZ_FXTL01000007.1"/>
</dbReference>
<dbReference type="PANTHER" id="PTHR30055">
    <property type="entry name" value="HTH-TYPE TRANSCRIPTIONAL REGULATOR RUTR"/>
    <property type="match status" value="1"/>
</dbReference>
<dbReference type="InterPro" id="IPR050109">
    <property type="entry name" value="HTH-type_TetR-like_transc_reg"/>
</dbReference>
<protein>
    <submittedName>
        <fullName evidence="6">TetR/AcrR family transcriptional regulator</fullName>
    </submittedName>
</protein>
<dbReference type="InterPro" id="IPR009057">
    <property type="entry name" value="Homeodomain-like_sf"/>
</dbReference>
<gene>
    <name evidence="6" type="ORF">ET996_07855</name>
</gene>
<dbReference type="GO" id="GO:0000976">
    <property type="term" value="F:transcription cis-regulatory region binding"/>
    <property type="evidence" value="ECO:0007669"/>
    <property type="project" value="TreeGrafter"/>
</dbReference>
<evidence type="ECO:0000256" key="1">
    <source>
        <dbReference type="ARBA" id="ARBA00023015"/>
    </source>
</evidence>
<sequence length="202" mass="22013">MARPKSYPSDLRQRLVSAAADRLAQHGPNALSLRELAQSQGTSTSAIYTIFGGKAELIEAIVREAHDSFSAAQREALGAGDSLECLQRLGMAYRRWALDHSSLYLVMFGCHPEAPPPDIAFQSFEPLLNAVSHLIEAGTLRPSDARLLARSMWAAVHGWVMLEITDGAERLPDQVFQLHLDTFMTGAASDATRAAQASLRAR</sequence>
<accession>A0A4Q9KLU2</accession>
<evidence type="ECO:0000256" key="3">
    <source>
        <dbReference type="ARBA" id="ARBA00023163"/>
    </source>
</evidence>
<keyword evidence="2 4" id="KW-0238">DNA-binding</keyword>
<dbReference type="PANTHER" id="PTHR30055:SF234">
    <property type="entry name" value="HTH-TYPE TRANSCRIPTIONAL REGULATOR BETI"/>
    <property type="match status" value="1"/>
</dbReference>
<feature type="domain" description="HTH tetR-type" evidence="5">
    <location>
        <begin position="9"/>
        <end position="69"/>
    </location>
</feature>
<evidence type="ECO:0000256" key="2">
    <source>
        <dbReference type="ARBA" id="ARBA00023125"/>
    </source>
</evidence>
<dbReference type="Pfam" id="PF00440">
    <property type="entry name" value="TetR_N"/>
    <property type="match status" value="1"/>
</dbReference>
<comment type="caution">
    <text evidence="6">The sequence shown here is derived from an EMBL/GenBank/DDBJ whole genome shotgun (WGS) entry which is preliminary data.</text>
</comment>
<keyword evidence="7" id="KW-1185">Reference proteome</keyword>
<organism evidence="6 7">
    <name type="scientific">Propioniciclava tarda</name>
    <dbReference type="NCBI Taxonomy" id="433330"/>
    <lineage>
        <taxon>Bacteria</taxon>
        <taxon>Bacillati</taxon>
        <taxon>Actinomycetota</taxon>
        <taxon>Actinomycetes</taxon>
        <taxon>Propionibacteriales</taxon>
        <taxon>Propionibacteriaceae</taxon>
        <taxon>Propioniciclava</taxon>
    </lineage>
</organism>
<dbReference type="PROSITE" id="PS50977">
    <property type="entry name" value="HTH_TETR_2"/>
    <property type="match status" value="1"/>
</dbReference>
<dbReference type="Proteomes" id="UP000291933">
    <property type="component" value="Unassembled WGS sequence"/>
</dbReference>
<evidence type="ECO:0000259" key="5">
    <source>
        <dbReference type="PROSITE" id="PS50977"/>
    </source>
</evidence>
<reference evidence="6 7" key="1">
    <citation type="submission" date="2019-01" db="EMBL/GenBank/DDBJ databases">
        <title>Lactibacter flavus gen. nov., sp. nov., a novel bacterium of the family Propionibacteriaceae isolated from raw milk and dairy products.</title>
        <authorList>
            <person name="Huptas C."/>
            <person name="Wenning M."/>
            <person name="Breitenwieser F."/>
            <person name="Doll E."/>
            <person name="Von Neubeck M."/>
            <person name="Busse H.-J."/>
            <person name="Scherer S."/>
        </authorList>
    </citation>
    <scope>NUCLEOTIDE SEQUENCE [LARGE SCALE GENOMIC DNA]</scope>
    <source>
        <strain evidence="6 7">DSM 22130</strain>
    </source>
</reference>
<keyword evidence="3" id="KW-0804">Transcription</keyword>
<proteinExistence type="predicted"/>
<feature type="DNA-binding region" description="H-T-H motif" evidence="4">
    <location>
        <begin position="32"/>
        <end position="51"/>
    </location>
</feature>
<evidence type="ECO:0000256" key="4">
    <source>
        <dbReference type="PROSITE-ProRule" id="PRU00335"/>
    </source>
</evidence>
<dbReference type="EMBL" id="SDMR01000008">
    <property type="protein sequence ID" value="TBT94920.1"/>
    <property type="molecule type" value="Genomic_DNA"/>
</dbReference>
<dbReference type="InterPro" id="IPR036271">
    <property type="entry name" value="Tet_transcr_reg_TetR-rel_C_sf"/>
</dbReference>
<dbReference type="Pfam" id="PF13305">
    <property type="entry name" value="TetR_C_33"/>
    <property type="match status" value="1"/>
</dbReference>
<keyword evidence="1" id="KW-0805">Transcription regulation</keyword>
<dbReference type="OrthoDB" id="4709966at2"/>
<dbReference type="AlphaFoldDB" id="A0A4Q9KLU2"/>